<accession>A0A4Y9YJR5</accession>
<dbReference type="AlphaFoldDB" id="A0A4Y9YJR5"/>
<evidence type="ECO:0000256" key="1">
    <source>
        <dbReference type="SAM" id="SignalP"/>
    </source>
</evidence>
<keyword evidence="1" id="KW-0732">Signal</keyword>
<organism evidence="2 3">
    <name type="scientific">Rhodofomes roseus</name>
    <dbReference type="NCBI Taxonomy" id="34475"/>
    <lineage>
        <taxon>Eukaryota</taxon>
        <taxon>Fungi</taxon>
        <taxon>Dikarya</taxon>
        <taxon>Basidiomycota</taxon>
        <taxon>Agaricomycotina</taxon>
        <taxon>Agaricomycetes</taxon>
        <taxon>Polyporales</taxon>
        <taxon>Rhodofomes</taxon>
    </lineage>
</organism>
<name>A0A4Y9YJR5_9APHY</name>
<dbReference type="STRING" id="34475.A0A4Y9YJR5"/>
<dbReference type="Proteomes" id="UP000298390">
    <property type="component" value="Unassembled WGS sequence"/>
</dbReference>
<reference evidence="2 3" key="1">
    <citation type="submission" date="2019-01" db="EMBL/GenBank/DDBJ databases">
        <title>Genome sequencing of the rare red list fungi Fomitopsis rosea.</title>
        <authorList>
            <person name="Buettner E."/>
            <person name="Kellner H."/>
        </authorList>
    </citation>
    <scope>NUCLEOTIDE SEQUENCE [LARGE SCALE GENOMIC DNA]</scope>
    <source>
        <strain evidence="2 3">DSM 105464</strain>
    </source>
</reference>
<proteinExistence type="predicted"/>
<dbReference type="InterPro" id="IPR032675">
    <property type="entry name" value="LRR_dom_sf"/>
</dbReference>
<feature type="signal peptide" evidence="1">
    <location>
        <begin position="1"/>
        <end position="16"/>
    </location>
</feature>
<evidence type="ECO:0008006" key="4">
    <source>
        <dbReference type="Google" id="ProtNLM"/>
    </source>
</evidence>
<dbReference type="SUPFAM" id="SSF52047">
    <property type="entry name" value="RNI-like"/>
    <property type="match status" value="1"/>
</dbReference>
<evidence type="ECO:0000313" key="3">
    <source>
        <dbReference type="Proteomes" id="UP000298390"/>
    </source>
</evidence>
<dbReference type="EMBL" id="SEKV01000197">
    <property type="protein sequence ID" value="TFY61691.1"/>
    <property type="molecule type" value="Genomic_DNA"/>
</dbReference>
<evidence type="ECO:0000313" key="2">
    <source>
        <dbReference type="EMBL" id="TFY61691.1"/>
    </source>
</evidence>
<dbReference type="Gene3D" id="3.80.10.10">
    <property type="entry name" value="Ribonuclease Inhibitor"/>
    <property type="match status" value="1"/>
</dbReference>
<sequence>MHHSAGWLGLCGLVVTDDHVCPASQALNNSGLLWSSSTLRRLPLVTTSMQISHVSAAQRLLGVPEILTQVAEEVEDKYTAASLARTCRDFCSPALDVLWRSQLGLVNIIKCMPADLWEIQGSFTNHTRLTLTIRRAMRPGDWDRFNVYAPRIRELCLHFDGFWTTLYTDDVWSALDMYAPSRPLFPNLRKWEYYDIPQRNAPNQQLFISATLLELTLRWRSFDEPVALLLAGYVKPPQWPPRGIFDSLKELRTVTMAGDLDNDLLENVLVELRSLPHLKALTIENISENIWMSAIPPVQVPPSFGALTALHLSCNEGHSCAQMLETSYFPALEELDIDVIILGPLKDIFRIVQNHCSPTTLRILRVIGSDEGDSEFVGPDVGLLADADDFCPLYGFHNLEEVWVQSLHDISLTDDDLHDMALAWPNLRTLWLIPPEWLLLLSFTPDTFSPAGTLMGLLPFAQHCPQLTSLALALDTSHTDADRLLDASPSILQCESAVTHLLIGECEGQTGDVQQIAMSLALMFPQLEVVVGDYPRLNTDPESVWMEVDRIYPQCLREVLAKKRQHRKAMSAAAGG</sequence>
<gene>
    <name evidence="2" type="ORF">EVJ58_g4358</name>
</gene>
<feature type="chain" id="PRO_5021290022" description="F-box domain-containing protein" evidence="1">
    <location>
        <begin position="17"/>
        <end position="576"/>
    </location>
</feature>
<comment type="caution">
    <text evidence="2">The sequence shown here is derived from an EMBL/GenBank/DDBJ whole genome shotgun (WGS) entry which is preliminary data.</text>
</comment>
<protein>
    <recommendedName>
        <fullName evidence="4">F-box domain-containing protein</fullName>
    </recommendedName>
</protein>